<evidence type="ECO:0000313" key="4">
    <source>
        <dbReference type="EMBL" id="CCB81665.1"/>
    </source>
</evidence>
<dbReference type="Pfam" id="PF06030">
    <property type="entry name" value="WxLIP_PGBD"/>
    <property type="match status" value="1"/>
</dbReference>
<evidence type="ECO:0000259" key="2">
    <source>
        <dbReference type="Pfam" id="PF06030"/>
    </source>
</evidence>
<dbReference type="InterPro" id="IPR021759">
    <property type="entry name" value="WxLIP_HBD"/>
</dbReference>
<evidence type="ECO:0000256" key="1">
    <source>
        <dbReference type="SAM" id="Phobius"/>
    </source>
</evidence>
<name>F6ISZ4_LACPE</name>
<dbReference type="AlphaFoldDB" id="F6ISZ4"/>
<keyword evidence="1" id="KW-0472">Membrane</keyword>
<proteinExistence type="predicted"/>
<feature type="transmembrane region" description="Helical" evidence="1">
    <location>
        <begin position="339"/>
        <end position="362"/>
    </location>
</feature>
<feature type="domain" description="WxL Interacting Protein peptidoglycan binding" evidence="2">
    <location>
        <begin position="62"/>
        <end position="182"/>
    </location>
</feature>
<dbReference type="InterPro" id="IPR010317">
    <property type="entry name" value="WxLIP_PGBD"/>
</dbReference>
<feature type="domain" description="WxL Interacting Protein host binding" evidence="3">
    <location>
        <begin position="195"/>
        <end position="329"/>
    </location>
</feature>
<keyword evidence="1" id="KW-1133">Transmembrane helix</keyword>
<organism evidence="4">
    <name type="scientific">Lactiplantibacillus pentosus MP-10</name>
    <dbReference type="NCBI Taxonomy" id="1028490"/>
    <lineage>
        <taxon>Bacteria</taxon>
        <taxon>Bacillati</taxon>
        <taxon>Bacillota</taxon>
        <taxon>Bacilli</taxon>
        <taxon>Lactobacillales</taxon>
        <taxon>Lactobacillaceae</taxon>
        <taxon>Lactiplantibacillus</taxon>
    </lineage>
</organism>
<reference evidence="4" key="1">
    <citation type="journal article" date="2011" name="J. Bacteriol.">
        <title>Annotated genome sequence of Lactobacillus pentosus MP-10, which has probiotic potential, from naturally fermented Alorena green table olives.</title>
        <authorList>
            <person name="Abriouel H."/>
            <person name="Benomar N."/>
            <person name="Perez Pulido R."/>
            <person name="Canamero M.M."/>
            <person name="Galvez A."/>
        </authorList>
    </citation>
    <scope>NUCLEOTIDE SEQUENCE</scope>
    <source>
        <strain evidence="4">MP-10</strain>
    </source>
</reference>
<sequence length="370" mass="40300">MTIAPCTYASVGGERMQLMKRIMVALACLVLGLQAGLVTSFAAGDASSKSSSQASQSNDIGFSVAAKIPSNQLDQHQSYFDLKMTPGRQQKIQTTIYNVTNAEIKVQTAIHTAYTNGNGIIEYVTPAKSFDPSLKYRMSQLTTIDGPKTVTIPANGSKVVTATIKMPKAAFNGVVLGGWYFKRVSNKVTGHVKGSMNIANQYSYVIGLKYTMGKLPAPQLKLDTVTAGMQNYRRGIFPQLRNVSAVIVPKLTLKAKLTSKNSGKVVKTFSQKDVQLAPNSVYKVPILTGTNRLQAGTYHVHLVAQNQDHRWVFDKDFVISTAAADKYNQASVDNSGINVGWFILFGALGMLIIGLIGVLIFLKIRKRRRA</sequence>
<dbReference type="Pfam" id="PF11797">
    <property type="entry name" value="WxLIP_HBD"/>
    <property type="match status" value="1"/>
</dbReference>
<keyword evidence="1" id="KW-0812">Transmembrane</keyword>
<gene>
    <name evidence="4" type="ORF">LPE_00674</name>
</gene>
<protein>
    <submittedName>
        <fullName evidence="4">Cell surface protein</fullName>
    </submittedName>
</protein>
<accession>F6ISZ4</accession>
<evidence type="ECO:0000259" key="3">
    <source>
        <dbReference type="Pfam" id="PF11797"/>
    </source>
</evidence>
<dbReference type="EMBL" id="FR871765">
    <property type="protein sequence ID" value="CCB81665.1"/>
    <property type="molecule type" value="Genomic_DNA"/>
</dbReference>